<evidence type="ECO:0000313" key="6">
    <source>
        <dbReference type="EMBL" id="GAA1873293.1"/>
    </source>
</evidence>
<dbReference type="GO" id="GO:0004386">
    <property type="term" value="F:helicase activity"/>
    <property type="evidence" value="ECO:0007669"/>
    <property type="project" value="UniProtKB-KW"/>
</dbReference>
<dbReference type="SUPFAM" id="SSF52540">
    <property type="entry name" value="P-loop containing nucleoside triphosphate hydrolases"/>
    <property type="match status" value="2"/>
</dbReference>
<feature type="domain" description="Helicase ATP-binding" evidence="4">
    <location>
        <begin position="642"/>
        <end position="812"/>
    </location>
</feature>
<dbReference type="Gene3D" id="3.40.50.10810">
    <property type="entry name" value="Tandem AAA-ATPase domain"/>
    <property type="match status" value="1"/>
</dbReference>
<dbReference type="Pfam" id="PF04434">
    <property type="entry name" value="SWIM"/>
    <property type="match status" value="1"/>
</dbReference>
<keyword evidence="7" id="KW-1185">Reference proteome</keyword>
<evidence type="ECO:0000259" key="4">
    <source>
        <dbReference type="PROSITE" id="PS51192"/>
    </source>
</evidence>
<dbReference type="Proteomes" id="UP001501094">
    <property type="component" value="Unassembled WGS sequence"/>
</dbReference>
<evidence type="ECO:0000256" key="1">
    <source>
        <dbReference type="ARBA" id="ARBA00022801"/>
    </source>
</evidence>
<keyword evidence="2" id="KW-0862">Zinc</keyword>
<feature type="domain" description="Helicase C-terminal" evidence="5">
    <location>
        <begin position="945"/>
        <end position="1106"/>
    </location>
</feature>
<dbReference type="Pfam" id="PF00271">
    <property type="entry name" value="Helicase_C"/>
    <property type="match status" value="1"/>
</dbReference>
<dbReference type="SMART" id="SM00487">
    <property type="entry name" value="DEXDc"/>
    <property type="match status" value="1"/>
</dbReference>
<reference evidence="6 7" key="1">
    <citation type="journal article" date="2019" name="Int. J. Syst. Evol. Microbiol.">
        <title>The Global Catalogue of Microorganisms (GCM) 10K type strain sequencing project: providing services to taxonomists for standard genome sequencing and annotation.</title>
        <authorList>
            <consortium name="The Broad Institute Genomics Platform"/>
            <consortium name="The Broad Institute Genome Sequencing Center for Infectious Disease"/>
            <person name="Wu L."/>
            <person name="Ma J."/>
        </authorList>
    </citation>
    <scope>NUCLEOTIDE SEQUENCE [LARGE SCALE GENOMIC DNA]</scope>
    <source>
        <strain evidence="6 7">JCM 14326</strain>
    </source>
</reference>
<dbReference type="Gene3D" id="3.40.50.300">
    <property type="entry name" value="P-loop containing nucleotide triphosphate hydrolases"/>
    <property type="match status" value="1"/>
</dbReference>
<proteinExistence type="predicted"/>
<evidence type="ECO:0000259" key="5">
    <source>
        <dbReference type="PROSITE" id="PS51194"/>
    </source>
</evidence>
<dbReference type="InterPro" id="IPR007527">
    <property type="entry name" value="Znf_SWIM"/>
</dbReference>
<dbReference type="InterPro" id="IPR014001">
    <property type="entry name" value="Helicase_ATP-bd"/>
</dbReference>
<dbReference type="EMBL" id="BAAANL010000008">
    <property type="protein sequence ID" value="GAA1873293.1"/>
    <property type="molecule type" value="Genomic_DNA"/>
</dbReference>
<accession>A0ABN2NM56</accession>
<dbReference type="SMART" id="SM00490">
    <property type="entry name" value="HELICc"/>
    <property type="match status" value="1"/>
</dbReference>
<gene>
    <name evidence="6" type="ORF">GCM10009751_35970</name>
</gene>
<dbReference type="InterPro" id="IPR001650">
    <property type="entry name" value="Helicase_C-like"/>
</dbReference>
<dbReference type="InterPro" id="IPR000330">
    <property type="entry name" value="SNF2_N"/>
</dbReference>
<comment type="caution">
    <text evidence="6">The sequence shown here is derived from an EMBL/GenBank/DDBJ whole genome shotgun (WGS) entry which is preliminary data.</text>
</comment>
<keyword evidence="2" id="KW-0863">Zinc-finger</keyword>
<keyword evidence="6" id="KW-0347">Helicase</keyword>
<keyword evidence="1" id="KW-0378">Hydrolase</keyword>
<evidence type="ECO:0000313" key="7">
    <source>
        <dbReference type="Proteomes" id="UP001501094"/>
    </source>
</evidence>
<dbReference type="InterPro" id="IPR027417">
    <property type="entry name" value="P-loop_NTPase"/>
</dbReference>
<evidence type="ECO:0000256" key="2">
    <source>
        <dbReference type="PROSITE-ProRule" id="PRU00325"/>
    </source>
</evidence>
<keyword evidence="6" id="KW-0067">ATP-binding</keyword>
<dbReference type="InterPro" id="IPR049730">
    <property type="entry name" value="SNF2/RAD54-like_C"/>
</dbReference>
<organism evidence="6 7">
    <name type="scientific">Myceligenerans crystallogenes</name>
    <dbReference type="NCBI Taxonomy" id="316335"/>
    <lineage>
        <taxon>Bacteria</taxon>
        <taxon>Bacillati</taxon>
        <taxon>Actinomycetota</taxon>
        <taxon>Actinomycetes</taxon>
        <taxon>Micrococcales</taxon>
        <taxon>Promicromonosporaceae</taxon>
        <taxon>Myceligenerans</taxon>
    </lineage>
</organism>
<feature type="domain" description="SWIM-type" evidence="3">
    <location>
        <begin position="65"/>
        <end position="99"/>
    </location>
</feature>
<name>A0ABN2NM56_9MICO</name>
<evidence type="ECO:0000259" key="3">
    <source>
        <dbReference type="PROSITE" id="PS50966"/>
    </source>
</evidence>
<dbReference type="PANTHER" id="PTHR10799">
    <property type="entry name" value="SNF2/RAD54 HELICASE FAMILY"/>
    <property type="match status" value="1"/>
</dbReference>
<keyword evidence="2" id="KW-0479">Metal-binding</keyword>
<dbReference type="RefSeq" id="WP_344105642.1">
    <property type="nucleotide sequence ID" value="NZ_BAAANL010000008.1"/>
</dbReference>
<dbReference type="PROSITE" id="PS50966">
    <property type="entry name" value="ZF_SWIM"/>
    <property type="match status" value="1"/>
</dbReference>
<keyword evidence="6" id="KW-0547">Nucleotide-binding</keyword>
<protein>
    <submittedName>
        <fullName evidence="6">DEAD/DEAH box helicase</fullName>
    </submittedName>
</protein>
<dbReference type="PROSITE" id="PS51192">
    <property type="entry name" value="HELICASE_ATP_BIND_1"/>
    <property type="match status" value="1"/>
</dbReference>
<dbReference type="InterPro" id="IPR038718">
    <property type="entry name" value="SNF2-like_sf"/>
</dbReference>
<dbReference type="Pfam" id="PF00176">
    <property type="entry name" value="SNF2-rel_dom"/>
    <property type="match status" value="1"/>
</dbReference>
<sequence>MSLIPVPRIDTESIKRLVGGGAFERGKAYHRSGHVEDWTWDFAALAITGVVAGNAPHPYETVIRYAVSSLGRFSVRDTECSCPVGAYCKHVVAVLLDVLEDDGGPGEAAASPRRAAWRGWMQRVTSAPAPAPREAAPPGEPELALGIQVKDRADGMALQAKPVRRTQKGTWSKSTDLTWDMVRFGYGYGWSGGARARVDGRVAAWFADLGELGGNRYGTGAWRDLGDFGRMLWPLLGEAEGLGIPLVGVGRGDEVRVAPGSAMTLELEPSAGGALRLAPAVTLDGEPPGPGSVTGAVGEHGLFAVTPRGAGRLIVLGPTAEPLSEAQLDAMVMPALEVPAGDVPEFLTDYYPRLRSRVTVRAGDGLELPERATPVLVCAAAFAGSASASVTWSWQYGTGVAARRYAVGDPDGTDLRDVAQESRIAAEASAAVRRSTRFSGFRLVGRHEVGGLAVLELGTEVLPALEAVDGVRVETHERPEYTELAGAPEVAVSATESGDMDWFDLAVTVSVAERQVSLPVLLAALTRGDDRVVLPDGAWLRTDHPSLGRLRALVEEAVRLSDQPGSLRLSRYNASLWGDLSELADVVEQSDAWKRSVGNLLALAAGPGAAGDLAGADQDVPLPTGLKAELRPYQRHGYAWLCFLAEHGLGGILADDMGLGKTVQTLAFLARAREGLGGQPGREPGDRPFLVVAPASVVGNWVAEAARFTPDLKVTALASTPGRLGTTVEEVADDADVVVTSYAIFRLAHGEFRDVDWSGLILDEAQFAKNHATRANETARLLRTPFKLAITGTPMENNLMELWAMLAITAPGLYGSAGRFREDYVRVVEAAAKDPELGQQADAAVARLRRRIRPLMLRRTKQQVAPELPERQEQVLRVDLDAKHRVVYDRHLQRERSRMLGLLEDFDTHRIAIFRSLTILRRLALDASLVDPEAYDAVPSAKLDVLTEQLAEVAAEGHRALVFSQFTSFLRLARDRLAAAGLATEYLDGSTTRRAEVIQRFKDGDAPVFLISLKAGGFGLNLTEADYVYLLDPWWNPATEAQAVDRTHRIGQTRNVMVFRMVSAGTIEEKVMALKERKAKLFDAVMNDDEGAFTGGLTPEDIRGLLEG</sequence>
<dbReference type="CDD" id="cd18793">
    <property type="entry name" value="SF2_C_SNF"/>
    <property type="match status" value="1"/>
</dbReference>
<dbReference type="PROSITE" id="PS51194">
    <property type="entry name" value="HELICASE_CTER"/>
    <property type="match status" value="1"/>
</dbReference>